<evidence type="ECO:0000256" key="5">
    <source>
        <dbReference type="ARBA" id="ARBA00023136"/>
    </source>
</evidence>
<keyword evidence="2" id="KW-1003">Cell membrane</keyword>
<evidence type="ECO:0000256" key="3">
    <source>
        <dbReference type="ARBA" id="ARBA00022692"/>
    </source>
</evidence>
<dbReference type="Pfam" id="PF07690">
    <property type="entry name" value="MFS_1"/>
    <property type="match status" value="1"/>
</dbReference>
<feature type="transmembrane region" description="Helical" evidence="6">
    <location>
        <begin position="72"/>
        <end position="90"/>
    </location>
</feature>
<feature type="transmembrane region" description="Helical" evidence="6">
    <location>
        <begin position="305"/>
        <end position="326"/>
    </location>
</feature>
<keyword evidence="4 6" id="KW-1133">Transmembrane helix</keyword>
<evidence type="ECO:0000313" key="7">
    <source>
        <dbReference type="EMBL" id="GII04109.1"/>
    </source>
</evidence>
<dbReference type="InterPro" id="IPR011701">
    <property type="entry name" value="MFS"/>
</dbReference>
<dbReference type="GO" id="GO:0005886">
    <property type="term" value="C:plasma membrane"/>
    <property type="evidence" value="ECO:0007669"/>
    <property type="project" value="UniProtKB-SubCell"/>
</dbReference>
<feature type="transmembrane region" description="Helical" evidence="6">
    <location>
        <begin position="276"/>
        <end position="299"/>
    </location>
</feature>
<comment type="subcellular location">
    <subcellularLocation>
        <location evidence="1">Cell membrane</location>
        <topology evidence="1">Multi-pass membrane protein</topology>
    </subcellularLocation>
</comment>
<gene>
    <name evidence="7" type="ORF">Pta02_61170</name>
</gene>
<reference evidence="7" key="1">
    <citation type="submission" date="2021-01" db="EMBL/GenBank/DDBJ databases">
        <title>Whole genome shotgun sequence of Planobispora takensis NBRC 109077.</title>
        <authorList>
            <person name="Komaki H."/>
            <person name="Tamura T."/>
        </authorList>
    </citation>
    <scope>NUCLEOTIDE SEQUENCE</scope>
    <source>
        <strain evidence="7">NBRC 109077</strain>
    </source>
</reference>
<dbReference type="RefSeq" id="WP_203878368.1">
    <property type="nucleotide sequence ID" value="NZ_BOOK01000046.1"/>
</dbReference>
<organism evidence="7 8">
    <name type="scientific">Planobispora takensis</name>
    <dbReference type="NCBI Taxonomy" id="1367882"/>
    <lineage>
        <taxon>Bacteria</taxon>
        <taxon>Bacillati</taxon>
        <taxon>Actinomycetota</taxon>
        <taxon>Actinomycetes</taxon>
        <taxon>Streptosporangiales</taxon>
        <taxon>Streptosporangiaceae</taxon>
        <taxon>Planobispora</taxon>
    </lineage>
</organism>
<dbReference type="AlphaFoldDB" id="A0A8J3T0K9"/>
<dbReference type="EMBL" id="BOOK01000046">
    <property type="protein sequence ID" value="GII04109.1"/>
    <property type="molecule type" value="Genomic_DNA"/>
</dbReference>
<sequence length="395" mass="39325">MTRRLAPAAMLSCTALSALGDYLAVTALALHVQRQSGSPVTVSALMLAGLVPLVIFAPLAGTALDRFEARRLVSWTLCVQAGLAAGLAFAQQLWQLLVLLFLLGTAGAITQNGLVALLPGLAPPERLAGVNGWFEAGRAAGVTLGPPLGGIVTAAWGPRDALLADAATFAALCLALRLVPARPPAPVPGPGPGRAERELTAGIAFLVRRPPLRRAVGVQIGVTFFLAGVNVAELFFATGTLRAGGAGYGALVGVWGLGMVAGALGAGRWAPPGPSALMALLSAAGIAAGAAVALAGTVATYPVAVAGWTVAGAANGVLNVTLRTLLHRGAPAGLHGRVFAVQYAGYNAAKIAALVTAGPVVVLLGPAGAVVAIGACTAVVGAVGVTTSRRRMDAE</sequence>
<keyword evidence="5 6" id="KW-0472">Membrane</keyword>
<keyword evidence="3 6" id="KW-0812">Transmembrane</keyword>
<evidence type="ECO:0000256" key="6">
    <source>
        <dbReference type="SAM" id="Phobius"/>
    </source>
</evidence>
<feature type="transmembrane region" description="Helical" evidence="6">
    <location>
        <begin position="243"/>
        <end position="264"/>
    </location>
</feature>
<dbReference type="Proteomes" id="UP000634476">
    <property type="component" value="Unassembled WGS sequence"/>
</dbReference>
<dbReference type="GO" id="GO:0022857">
    <property type="term" value="F:transmembrane transporter activity"/>
    <property type="evidence" value="ECO:0007669"/>
    <property type="project" value="InterPro"/>
</dbReference>
<dbReference type="SUPFAM" id="SSF103473">
    <property type="entry name" value="MFS general substrate transporter"/>
    <property type="match status" value="1"/>
</dbReference>
<feature type="transmembrane region" description="Helical" evidence="6">
    <location>
        <begin position="363"/>
        <end position="385"/>
    </location>
</feature>
<evidence type="ECO:0000256" key="1">
    <source>
        <dbReference type="ARBA" id="ARBA00004651"/>
    </source>
</evidence>
<comment type="caution">
    <text evidence="7">The sequence shown here is derived from an EMBL/GenBank/DDBJ whole genome shotgun (WGS) entry which is preliminary data.</text>
</comment>
<evidence type="ECO:0000256" key="2">
    <source>
        <dbReference type="ARBA" id="ARBA00022475"/>
    </source>
</evidence>
<evidence type="ECO:0008006" key="9">
    <source>
        <dbReference type="Google" id="ProtNLM"/>
    </source>
</evidence>
<evidence type="ECO:0000313" key="8">
    <source>
        <dbReference type="Proteomes" id="UP000634476"/>
    </source>
</evidence>
<accession>A0A8J3T0K9</accession>
<dbReference type="PANTHER" id="PTHR23513">
    <property type="entry name" value="INTEGRAL MEMBRANE EFFLUX PROTEIN-RELATED"/>
    <property type="match status" value="1"/>
</dbReference>
<dbReference type="InterPro" id="IPR036259">
    <property type="entry name" value="MFS_trans_sf"/>
</dbReference>
<dbReference type="CDD" id="cd06173">
    <property type="entry name" value="MFS_MefA_like"/>
    <property type="match status" value="1"/>
</dbReference>
<protein>
    <recommendedName>
        <fullName evidence="9">MFS transporter</fullName>
    </recommendedName>
</protein>
<dbReference type="PANTHER" id="PTHR23513:SF11">
    <property type="entry name" value="STAPHYLOFERRIN A TRANSPORTER"/>
    <property type="match status" value="1"/>
</dbReference>
<dbReference type="Gene3D" id="1.20.1250.20">
    <property type="entry name" value="MFS general substrate transporter like domains"/>
    <property type="match status" value="1"/>
</dbReference>
<feature type="transmembrane region" description="Helical" evidence="6">
    <location>
        <begin position="39"/>
        <end position="60"/>
    </location>
</feature>
<evidence type="ECO:0000256" key="4">
    <source>
        <dbReference type="ARBA" id="ARBA00022989"/>
    </source>
</evidence>
<feature type="transmembrane region" description="Helical" evidence="6">
    <location>
        <begin position="216"/>
        <end position="237"/>
    </location>
</feature>
<name>A0A8J3T0K9_9ACTN</name>
<proteinExistence type="predicted"/>
<keyword evidence="8" id="KW-1185">Reference proteome</keyword>